<dbReference type="Proteomes" id="UP000177027">
    <property type="component" value="Unassembled WGS sequence"/>
</dbReference>
<comment type="cofactor">
    <cofactor evidence="1 16">
        <name>FAD</name>
        <dbReference type="ChEBI" id="CHEBI:57692"/>
    </cofactor>
</comment>
<keyword evidence="11 16" id="KW-0573">Peptidoglycan synthesis</keyword>
<comment type="caution">
    <text evidence="16">Lacks conserved residue(s) required for the propagation of feature annotation.</text>
</comment>
<dbReference type="GO" id="GO:0005829">
    <property type="term" value="C:cytosol"/>
    <property type="evidence" value="ECO:0007669"/>
    <property type="project" value="TreeGrafter"/>
</dbReference>
<dbReference type="SUPFAM" id="SSF56194">
    <property type="entry name" value="Uridine diphospho-N-Acetylenolpyruvylglucosamine reductase, MurB, C-terminal domain"/>
    <property type="match status" value="1"/>
</dbReference>
<protein>
    <recommendedName>
        <fullName evidence="16">UDP-N-acetylenolpyruvoylglucosamine reductase</fullName>
        <ecNumber evidence="16">1.3.1.98</ecNumber>
    </recommendedName>
    <alternativeName>
        <fullName evidence="16">UDP-N-acetylmuramate dehydrogenase</fullName>
    </alternativeName>
</protein>
<dbReference type="InterPro" id="IPR016167">
    <property type="entry name" value="FAD-bd_PCMH_sub1"/>
</dbReference>
<dbReference type="Gene3D" id="3.30.43.10">
    <property type="entry name" value="Uridine Diphospho-n-acetylenolpyruvylglucosamine Reductase, domain 2"/>
    <property type="match status" value="1"/>
</dbReference>
<dbReference type="Pfam" id="PF01565">
    <property type="entry name" value="FAD_binding_4"/>
    <property type="match status" value="1"/>
</dbReference>
<gene>
    <name evidence="16" type="primary">murB</name>
    <name evidence="18" type="ORF">A3D06_02400</name>
</gene>
<comment type="pathway">
    <text evidence="4 16">Cell wall biogenesis; peptidoglycan biosynthesis.</text>
</comment>
<keyword evidence="8 16" id="KW-0274">FAD</keyword>
<dbReference type="PANTHER" id="PTHR21071">
    <property type="entry name" value="UDP-N-ACETYLENOLPYRUVOYLGLUCOSAMINE REDUCTASE"/>
    <property type="match status" value="1"/>
</dbReference>
<feature type="active site" evidence="16">
    <location>
        <position position="299"/>
    </location>
</feature>
<dbReference type="InterPro" id="IPR011601">
    <property type="entry name" value="MurB_C"/>
</dbReference>
<evidence type="ECO:0000256" key="9">
    <source>
        <dbReference type="ARBA" id="ARBA00022857"/>
    </source>
</evidence>
<reference evidence="18 19" key="1">
    <citation type="journal article" date="2016" name="Nat. Commun.">
        <title>Thousands of microbial genomes shed light on interconnected biogeochemical processes in an aquifer system.</title>
        <authorList>
            <person name="Anantharaman K."/>
            <person name="Brown C.T."/>
            <person name="Hug L.A."/>
            <person name="Sharon I."/>
            <person name="Castelle C.J."/>
            <person name="Probst A.J."/>
            <person name="Thomas B.C."/>
            <person name="Singh A."/>
            <person name="Wilkins M.J."/>
            <person name="Karaoz U."/>
            <person name="Brodie E.L."/>
            <person name="Williams K.H."/>
            <person name="Hubbard S.S."/>
            <person name="Banfield J.F."/>
        </authorList>
    </citation>
    <scope>NUCLEOTIDE SEQUENCE [LARGE SCALE GENOMIC DNA]</scope>
</reference>
<comment type="similarity">
    <text evidence="16">Belongs to the MurB family.</text>
</comment>
<keyword evidence="12 16" id="KW-0560">Oxidoreductase</keyword>
<dbReference type="PROSITE" id="PS51387">
    <property type="entry name" value="FAD_PCMH"/>
    <property type="match status" value="1"/>
</dbReference>
<keyword evidence="7 16" id="KW-0285">Flavoprotein</keyword>
<feature type="active site" description="Proton donor" evidence="16">
    <location>
        <position position="229"/>
    </location>
</feature>
<evidence type="ECO:0000256" key="2">
    <source>
        <dbReference type="ARBA" id="ARBA00003921"/>
    </source>
</evidence>
<dbReference type="InterPro" id="IPR036635">
    <property type="entry name" value="MurB_C_sf"/>
</dbReference>
<evidence type="ECO:0000256" key="6">
    <source>
        <dbReference type="ARBA" id="ARBA00022618"/>
    </source>
</evidence>
<comment type="caution">
    <text evidence="18">The sequence shown here is derived from an EMBL/GenBank/DDBJ whole genome shotgun (WGS) entry which is preliminary data.</text>
</comment>
<evidence type="ECO:0000256" key="15">
    <source>
        <dbReference type="ARBA" id="ARBA00048914"/>
    </source>
</evidence>
<dbReference type="GO" id="GO:0008762">
    <property type="term" value="F:UDP-N-acetylmuramate dehydrogenase activity"/>
    <property type="evidence" value="ECO:0007669"/>
    <property type="project" value="UniProtKB-UniRule"/>
</dbReference>
<feature type="domain" description="FAD-binding PCMH-type" evidence="17">
    <location>
        <begin position="28"/>
        <end position="200"/>
    </location>
</feature>
<sequence length="303" mass="33908">MLDKLQQIIGKGKIRQNVSLGVYSTFKLGGKAEYLVQAETEEDIINAVQAAHTFKLNITILGGISNVIIGEGGIKGIVIRNLTSDKKVIQDEKDFVLLEVSSGYYITRLAKETAEMGYEGIEFHYGLPGTIGGAVYMNSKWSGHQPTKYVGDVVHTAKTIDREGKQNIRDKAYLKFAYDYSFIQETKEIILNVTLKLKKNVPKQLTERCMQAMDYRRRTQPYGVATSGCFFKNVNGQSVGKMIDDLGLKGYSIGGAEISTIHANFIVNKQNATPEDVRKLVDYIKKKIKKAYNVDIEEEVIFL</sequence>
<dbReference type="InterPro" id="IPR036318">
    <property type="entry name" value="FAD-bd_PCMH-like_sf"/>
</dbReference>
<dbReference type="InterPro" id="IPR016169">
    <property type="entry name" value="FAD-bd_PCMH_sub2"/>
</dbReference>
<dbReference type="Pfam" id="PF02873">
    <property type="entry name" value="MurB_C"/>
    <property type="match status" value="1"/>
</dbReference>
<dbReference type="EC" id="1.3.1.98" evidence="16"/>
<comment type="subcellular location">
    <subcellularLocation>
        <location evidence="3 16">Cytoplasm</location>
    </subcellularLocation>
</comment>
<keyword evidence="13 16" id="KW-0131">Cell cycle</keyword>
<dbReference type="GO" id="GO:0008360">
    <property type="term" value="P:regulation of cell shape"/>
    <property type="evidence" value="ECO:0007669"/>
    <property type="project" value="UniProtKB-KW"/>
</dbReference>
<keyword evidence="10 16" id="KW-0133">Cell shape</keyword>
<dbReference type="Gene3D" id="3.90.78.10">
    <property type="entry name" value="UDP-N-acetylenolpyruvoylglucosamine reductase, C-terminal domain"/>
    <property type="match status" value="1"/>
</dbReference>
<dbReference type="NCBIfam" id="TIGR00179">
    <property type="entry name" value="murB"/>
    <property type="match status" value="1"/>
</dbReference>
<evidence type="ECO:0000256" key="11">
    <source>
        <dbReference type="ARBA" id="ARBA00022984"/>
    </source>
</evidence>
<dbReference type="GO" id="GO:0009252">
    <property type="term" value="P:peptidoglycan biosynthetic process"/>
    <property type="evidence" value="ECO:0007669"/>
    <property type="project" value="UniProtKB-UniRule"/>
</dbReference>
<comment type="function">
    <text evidence="2 16">Cell wall formation.</text>
</comment>
<evidence type="ECO:0000256" key="12">
    <source>
        <dbReference type="ARBA" id="ARBA00023002"/>
    </source>
</evidence>
<dbReference type="InterPro" id="IPR006094">
    <property type="entry name" value="Oxid_FAD_bind_N"/>
</dbReference>
<dbReference type="SUPFAM" id="SSF56176">
    <property type="entry name" value="FAD-binding/transporter-associated domain-like"/>
    <property type="match status" value="1"/>
</dbReference>
<evidence type="ECO:0000256" key="1">
    <source>
        <dbReference type="ARBA" id="ARBA00001974"/>
    </source>
</evidence>
<evidence type="ECO:0000259" key="17">
    <source>
        <dbReference type="PROSITE" id="PS51387"/>
    </source>
</evidence>
<organism evidence="18 19">
    <name type="scientific">Candidatus Roizmanbacteria bacterium RIFCSPHIGHO2_02_FULL_40_9</name>
    <dbReference type="NCBI Taxonomy" id="1802042"/>
    <lineage>
        <taxon>Bacteria</taxon>
        <taxon>Candidatus Roizmaniibacteriota</taxon>
    </lineage>
</organism>
<dbReference type="NCBIfam" id="NF010480">
    <property type="entry name" value="PRK13905.1"/>
    <property type="match status" value="1"/>
</dbReference>
<dbReference type="HAMAP" id="MF_00037">
    <property type="entry name" value="MurB"/>
    <property type="match status" value="1"/>
</dbReference>
<dbReference type="InterPro" id="IPR016166">
    <property type="entry name" value="FAD-bd_PCMH"/>
</dbReference>
<dbReference type="EMBL" id="MFZS01000022">
    <property type="protein sequence ID" value="OGK28888.1"/>
    <property type="molecule type" value="Genomic_DNA"/>
</dbReference>
<keyword evidence="14 16" id="KW-0961">Cell wall biogenesis/degradation</keyword>
<evidence type="ECO:0000256" key="10">
    <source>
        <dbReference type="ARBA" id="ARBA00022960"/>
    </source>
</evidence>
<evidence type="ECO:0000256" key="3">
    <source>
        <dbReference type="ARBA" id="ARBA00004496"/>
    </source>
</evidence>
<evidence type="ECO:0000256" key="14">
    <source>
        <dbReference type="ARBA" id="ARBA00023316"/>
    </source>
</evidence>
<dbReference type="InterPro" id="IPR003170">
    <property type="entry name" value="MurB"/>
</dbReference>
<keyword evidence="9 16" id="KW-0521">NADP</keyword>
<evidence type="ECO:0000256" key="7">
    <source>
        <dbReference type="ARBA" id="ARBA00022630"/>
    </source>
</evidence>
<evidence type="ECO:0000256" key="13">
    <source>
        <dbReference type="ARBA" id="ARBA00023306"/>
    </source>
</evidence>
<evidence type="ECO:0000256" key="8">
    <source>
        <dbReference type="ARBA" id="ARBA00022827"/>
    </source>
</evidence>
<dbReference type="GO" id="GO:0071949">
    <property type="term" value="F:FAD binding"/>
    <property type="evidence" value="ECO:0007669"/>
    <property type="project" value="InterPro"/>
</dbReference>
<keyword evidence="5 16" id="KW-0963">Cytoplasm</keyword>
<keyword evidence="6 16" id="KW-0132">Cell division</keyword>
<proteinExistence type="inferred from homology"/>
<name>A0A1F7HCG8_9BACT</name>
<evidence type="ECO:0000256" key="16">
    <source>
        <dbReference type="HAMAP-Rule" id="MF_00037"/>
    </source>
</evidence>
<comment type="catalytic activity">
    <reaction evidence="15 16">
        <text>UDP-N-acetyl-alpha-D-muramate + NADP(+) = UDP-N-acetyl-3-O-(1-carboxyvinyl)-alpha-D-glucosamine + NADPH + H(+)</text>
        <dbReference type="Rhea" id="RHEA:12248"/>
        <dbReference type="ChEBI" id="CHEBI:15378"/>
        <dbReference type="ChEBI" id="CHEBI:57783"/>
        <dbReference type="ChEBI" id="CHEBI:58349"/>
        <dbReference type="ChEBI" id="CHEBI:68483"/>
        <dbReference type="ChEBI" id="CHEBI:70757"/>
        <dbReference type="EC" id="1.3.1.98"/>
    </reaction>
</comment>
<dbReference type="AlphaFoldDB" id="A0A1F7HCG8"/>
<dbReference type="Gene3D" id="3.30.465.10">
    <property type="match status" value="1"/>
</dbReference>
<accession>A0A1F7HCG8</accession>
<dbReference type="GO" id="GO:0071555">
    <property type="term" value="P:cell wall organization"/>
    <property type="evidence" value="ECO:0007669"/>
    <property type="project" value="UniProtKB-KW"/>
</dbReference>
<evidence type="ECO:0000256" key="5">
    <source>
        <dbReference type="ARBA" id="ARBA00022490"/>
    </source>
</evidence>
<evidence type="ECO:0000313" key="19">
    <source>
        <dbReference type="Proteomes" id="UP000177027"/>
    </source>
</evidence>
<evidence type="ECO:0000256" key="4">
    <source>
        <dbReference type="ARBA" id="ARBA00004752"/>
    </source>
</evidence>
<dbReference type="UniPathway" id="UPA00219"/>
<evidence type="ECO:0000313" key="18">
    <source>
        <dbReference type="EMBL" id="OGK28888.1"/>
    </source>
</evidence>
<dbReference type="PANTHER" id="PTHR21071:SF4">
    <property type="entry name" value="UDP-N-ACETYLENOLPYRUVOYLGLUCOSAMINE REDUCTASE"/>
    <property type="match status" value="1"/>
</dbReference>
<dbReference type="GO" id="GO:0051301">
    <property type="term" value="P:cell division"/>
    <property type="evidence" value="ECO:0007669"/>
    <property type="project" value="UniProtKB-KW"/>
</dbReference>